<evidence type="ECO:0000313" key="3">
    <source>
        <dbReference type="Proteomes" id="UP001165122"/>
    </source>
</evidence>
<name>A0A9W7FQW0_9STRA</name>
<dbReference type="OrthoDB" id="10481560at2759"/>
<evidence type="ECO:0000256" key="1">
    <source>
        <dbReference type="SAM" id="MobiDB-lite"/>
    </source>
</evidence>
<feature type="compositionally biased region" description="Basic and acidic residues" evidence="1">
    <location>
        <begin position="78"/>
        <end position="88"/>
    </location>
</feature>
<dbReference type="AlphaFoldDB" id="A0A9W7FQW0"/>
<protein>
    <submittedName>
        <fullName evidence="2">Uncharacterized protein</fullName>
    </submittedName>
</protein>
<feature type="compositionally biased region" description="Polar residues" evidence="1">
    <location>
        <begin position="33"/>
        <end position="47"/>
    </location>
</feature>
<proteinExistence type="predicted"/>
<feature type="compositionally biased region" description="Polar residues" evidence="1">
    <location>
        <begin position="91"/>
        <end position="103"/>
    </location>
</feature>
<dbReference type="EMBL" id="BRXW01000287">
    <property type="protein sequence ID" value="GMI17317.1"/>
    <property type="molecule type" value="Genomic_DNA"/>
</dbReference>
<gene>
    <name evidence="2" type="ORF">TrLO_g689</name>
</gene>
<feature type="compositionally biased region" description="Basic and acidic residues" evidence="1">
    <location>
        <begin position="48"/>
        <end position="64"/>
    </location>
</feature>
<dbReference type="Proteomes" id="UP001165122">
    <property type="component" value="Unassembled WGS sequence"/>
</dbReference>
<feature type="region of interest" description="Disordered" evidence="1">
    <location>
        <begin position="33"/>
        <end position="112"/>
    </location>
</feature>
<sequence length="150" mass="16506">MMVDNGEKSPEEMCEEVRELEIVEDLDSLLTFLKSTANPSQPVSNDDSTNKKEKGPMKSHKEAFQKLAMGGALTASREGGKKRGREEESGTLSAPPSSMSSPDQGLAPPPKFHYRGIFRWPQIKPICDTELFKRGAACSPACRDESEECN</sequence>
<comment type="caution">
    <text evidence="2">The sequence shown here is derived from an EMBL/GenBank/DDBJ whole genome shotgun (WGS) entry which is preliminary data.</text>
</comment>
<keyword evidence="3" id="KW-1185">Reference proteome</keyword>
<accession>A0A9W7FQW0</accession>
<reference evidence="3" key="1">
    <citation type="journal article" date="2023" name="Commun. Biol.">
        <title>Genome analysis of Parmales, the sister group of diatoms, reveals the evolutionary specialization of diatoms from phago-mixotrophs to photoautotrophs.</title>
        <authorList>
            <person name="Ban H."/>
            <person name="Sato S."/>
            <person name="Yoshikawa S."/>
            <person name="Yamada K."/>
            <person name="Nakamura Y."/>
            <person name="Ichinomiya M."/>
            <person name="Sato N."/>
            <person name="Blanc-Mathieu R."/>
            <person name="Endo H."/>
            <person name="Kuwata A."/>
            <person name="Ogata H."/>
        </authorList>
    </citation>
    <scope>NUCLEOTIDE SEQUENCE [LARGE SCALE GENOMIC DNA]</scope>
    <source>
        <strain evidence="3">NIES 3700</strain>
    </source>
</reference>
<organism evidence="2 3">
    <name type="scientific">Triparma laevis f. longispina</name>
    <dbReference type="NCBI Taxonomy" id="1714387"/>
    <lineage>
        <taxon>Eukaryota</taxon>
        <taxon>Sar</taxon>
        <taxon>Stramenopiles</taxon>
        <taxon>Ochrophyta</taxon>
        <taxon>Bolidophyceae</taxon>
        <taxon>Parmales</taxon>
        <taxon>Triparmaceae</taxon>
        <taxon>Triparma</taxon>
    </lineage>
</organism>
<evidence type="ECO:0000313" key="2">
    <source>
        <dbReference type="EMBL" id="GMI17317.1"/>
    </source>
</evidence>